<accession>A0A9Q0BK35</accession>
<evidence type="ECO:0000256" key="1">
    <source>
        <dbReference type="ARBA" id="ARBA00022884"/>
    </source>
</evidence>
<reference evidence="4" key="1">
    <citation type="journal article" date="2023" name="Genome Biol. Evol.">
        <title>Long-read-based Genome Assembly of Drosophila gunungcola Reveals Fewer Chemosensory Genes in Flower-breeding Species.</title>
        <authorList>
            <person name="Negi A."/>
            <person name="Liao B.Y."/>
            <person name="Yeh S.D."/>
        </authorList>
    </citation>
    <scope>NUCLEOTIDE SEQUENCE</scope>
    <source>
        <strain evidence="4">Sukarami</strain>
    </source>
</reference>
<gene>
    <name evidence="4" type="ORF">M5D96_012722</name>
</gene>
<dbReference type="Proteomes" id="UP001059596">
    <property type="component" value="Unassembled WGS sequence"/>
</dbReference>
<keyword evidence="5" id="KW-1185">Reference proteome</keyword>
<feature type="domain" description="RRM" evidence="3">
    <location>
        <begin position="18"/>
        <end position="86"/>
    </location>
</feature>
<organism evidence="4 5">
    <name type="scientific">Drosophila gunungcola</name>
    <name type="common">fruit fly</name>
    <dbReference type="NCBI Taxonomy" id="103775"/>
    <lineage>
        <taxon>Eukaryota</taxon>
        <taxon>Metazoa</taxon>
        <taxon>Ecdysozoa</taxon>
        <taxon>Arthropoda</taxon>
        <taxon>Hexapoda</taxon>
        <taxon>Insecta</taxon>
        <taxon>Pterygota</taxon>
        <taxon>Neoptera</taxon>
        <taxon>Endopterygota</taxon>
        <taxon>Diptera</taxon>
        <taxon>Brachycera</taxon>
        <taxon>Muscomorpha</taxon>
        <taxon>Ephydroidea</taxon>
        <taxon>Drosophilidae</taxon>
        <taxon>Drosophila</taxon>
        <taxon>Sophophora</taxon>
    </lineage>
</organism>
<proteinExistence type="predicted"/>
<dbReference type="EMBL" id="JAMKOV010000071">
    <property type="protein sequence ID" value="KAI8034535.1"/>
    <property type="molecule type" value="Genomic_DNA"/>
</dbReference>
<evidence type="ECO:0000313" key="5">
    <source>
        <dbReference type="Proteomes" id="UP001059596"/>
    </source>
</evidence>
<comment type="caution">
    <text evidence="4">The sequence shown here is derived from an EMBL/GenBank/DDBJ whole genome shotgun (WGS) entry which is preliminary data.</text>
</comment>
<dbReference type="PANTHER" id="PTHR23295">
    <property type="entry name" value="NUCLEAR RECEPTOR COACTIVATOR 5-RELATED"/>
    <property type="match status" value="1"/>
</dbReference>
<dbReference type="InterPro" id="IPR000504">
    <property type="entry name" value="RRM_dom"/>
</dbReference>
<dbReference type="Gene3D" id="3.30.70.330">
    <property type="match status" value="1"/>
</dbReference>
<dbReference type="SUPFAM" id="SSF54928">
    <property type="entry name" value="RNA-binding domain, RBD"/>
    <property type="match status" value="1"/>
</dbReference>
<dbReference type="GO" id="GO:0003723">
    <property type="term" value="F:RNA binding"/>
    <property type="evidence" value="ECO:0007669"/>
    <property type="project" value="UniProtKB-UniRule"/>
</dbReference>
<dbReference type="PANTHER" id="PTHR23295:SF6">
    <property type="entry name" value="NEOSIN, ISOFORM A"/>
    <property type="match status" value="1"/>
</dbReference>
<dbReference type="PROSITE" id="PS50102">
    <property type="entry name" value="RRM"/>
    <property type="match status" value="1"/>
</dbReference>
<dbReference type="InterPro" id="IPR035979">
    <property type="entry name" value="RBD_domain_sf"/>
</dbReference>
<dbReference type="InterPro" id="IPR012677">
    <property type="entry name" value="Nucleotide-bd_a/b_plait_sf"/>
</dbReference>
<dbReference type="AlphaFoldDB" id="A0A9Q0BK35"/>
<dbReference type="SMART" id="SM00360">
    <property type="entry name" value="RRM"/>
    <property type="match status" value="1"/>
</dbReference>
<sequence>MPKHNYYDITKDPKTVKSRVFLGNLPICTRRELKRFCQLLGKVLETRIEGRYGYVQFETEFKAQVAAIMLDTAIFKSNMLVARSTNFKLMEELYGNSKKTKRTRVPAPPSNKQFRRPGRIQTLLKKLVDYHPLTVLQYNDIISKLEAERKELQNRKDSDDFLYPSF</sequence>
<protein>
    <recommendedName>
        <fullName evidence="3">RRM domain-containing protein</fullName>
    </recommendedName>
</protein>
<evidence type="ECO:0000313" key="4">
    <source>
        <dbReference type="EMBL" id="KAI8034535.1"/>
    </source>
</evidence>
<keyword evidence="1 2" id="KW-0694">RNA-binding</keyword>
<name>A0A9Q0BK35_9MUSC</name>
<dbReference type="InterPro" id="IPR052600">
    <property type="entry name" value="Nuc_rcpt_coact/corep"/>
</dbReference>
<evidence type="ECO:0000259" key="3">
    <source>
        <dbReference type="PROSITE" id="PS50102"/>
    </source>
</evidence>
<evidence type="ECO:0000256" key="2">
    <source>
        <dbReference type="PROSITE-ProRule" id="PRU00176"/>
    </source>
</evidence>